<dbReference type="PANTHER" id="PTHR22604">
    <property type="entry name" value="OXIDOREDUCTASES"/>
    <property type="match status" value="1"/>
</dbReference>
<dbReference type="SUPFAM" id="SSF51735">
    <property type="entry name" value="NAD(P)-binding Rossmann-fold domains"/>
    <property type="match status" value="1"/>
</dbReference>
<dbReference type="Pfam" id="PF01408">
    <property type="entry name" value="GFO_IDH_MocA"/>
    <property type="match status" value="1"/>
</dbReference>
<proteinExistence type="inferred from homology"/>
<keyword evidence="2" id="KW-0560">Oxidoreductase</keyword>
<keyword evidence="6" id="KW-1185">Reference proteome</keyword>
<comment type="similarity">
    <text evidence="1">Belongs to the Gfo/Idh/MocA family.</text>
</comment>
<reference evidence="5 6" key="1">
    <citation type="submission" date="2017-01" db="EMBL/GenBank/DDBJ databases">
        <title>Genome analysis of Paenibacillus selenitrireducens ES3-24.</title>
        <authorList>
            <person name="Xu D."/>
            <person name="Yao R."/>
            <person name="Zheng S."/>
        </authorList>
    </citation>
    <scope>NUCLEOTIDE SEQUENCE [LARGE SCALE GENOMIC DNA]</scope>
    <source>
        <strain evidence="5 6">ES3-24</strain>
    </source>
</reference>
<evidence type="ECO:0000313" key="6">
    <source>
        <dbReference type="Proteomes" id="UP000190188"/>
    </source>
</evidence>
<dbReference type="GO" id="GO:0016491">
    <property type="term" value="F:oxidoreductase activity"/>
    <property type="evidence" value="ECO:0007669"/>
    <property type="project" value="UniProtKB-KW"/>
</dbReference>
<dbReference type="InterPro" id="IPR036291">
    <property type="entry name" value="NAD(P)-bd_dom_sf"/>
</dbReference>
<dbReference type="Gene3D" id="3.30.360.10">
    <property type="entry name" value="Dihydrodipicolinate Reductase, domain 2"/>
    <property type="match status" value="1"/>
</dbReference>
<dbReference type="SUPFAM" id="SSF55347">
    <property type="entry name" value="Glyceraldehyde-3-phosphate dehydrogenase-like, C-terminal domain"/>
    <property type="match status" value="1"/>
</dbReference>
<dbReference type="AlphaFoldDB" id="A0A1T2X6V3"/>
<dbReference type="PANTHER" id="PTHR22604:SF105">
    <property type="entry name" value="TRANS-1,2-DIHYDROBENZENE-1,2-DIOL DEHYDROGENASE"/>
    <property type="match status" value="1"/>
</dbReference>
<organism evidence="5 6">
    <name type="scientific">Paenibacillus selenitireducens</name>
    <dbReference type="NCBI Taxonomy" id="1324314"/>
    <lineage>
        <taxon>Bacteria</taxon>
        <taxon>Bacillati</taxon>
        <taxon>Bacillota</taxon>
        <taxon>Bacilli</taxon>
        <taxon>Bacillales</taxon>
        <taxon>Paenibacillaceae</taxon>
        <taxon>Paenibacillus</taxon>
    </lineage>
</organism>
<evidence type="ECO:0000313" key="5">
    <source>
        <dbReference type="EMBL" id="OPA75609.1"/>
    </source>
</evidence>
<feature type="domain" description="GFO/IDH/MocA-like oxidoreductase" evidence="4">
    <location>
        <begin position="135"/>
        <end position="253"/>
    </location>
</feature>
<dbReference type="OrthoDB" id="9815825at2"/>
<name>A0A1T2X6V3_9BACL</name>
<evidence type="ECO:0000256" key="1">
    <source>
        <dbReference type="ARBA" id="ARBA00010928"/>
    </source>
</evidence>
<gene>
    <name evidence="5" type="ORF">BVG16_19915</name>
</gene>
<dbReference type="Proteomes" id="UP000190188">
    <property type="component" value="Unassembled WGS sequence"/>
</dbReference>
<dbReference type="Pfam" id="PF22725">
    <property type="entry name" value="GFO_IDH_MocA_C3"/>
    <property type="match status" value="1"/>
</dbReference>
<evidence type="ECO:0000259" key="4">
    <source>
        <dbReference type="Pfam" id="PF22725"/>
    </source>
</evidence>
<accession>A0A1T2X6V3</accession>
<dbReference type="InterPro" id="IPR055170">
    <property type="entry name" value="GFO_IDH_MocA-like_dom"/>
</dbReference>
<comment type="caution">
    <text evidence="5">The sequence shown here is derived from an EMBL/GenBank/DDBJ whole genome shotgun (WGS) entry which is preliminary data.</text>
</comment>
<evidence type="ECO:0000259" key="3">
    <source>
        <dbReference type="Pfam" id="PF01408"/>
    </source>
</evidence>
<protein>
    <submittedName>
        <fullName evidence="5">Oxidoreductase</fullName>
    </submittedName>
</protein>
<dbReference type="Gene3D" id="3.40.50.720">
    <property type="entry name" value="NAD(P)-binding Rossmann-like Domain"/>
    <property type="match status" value="1"/>
</dbReference>
<dbReference type="RefSeq" id="WP_078500869.1">
    <property type="nucleotide sequence ID" value="NZ_MSZX01000008.1"/>
</dbReference>
<dbReference type="EMBL" id="MSZX01000008">
    <property type="protein sequence ID" value="OPA75609.1"/>
    <property type="molecule type" value="Genomic_DNA"/>
</dbReference>
<sequence>MTNHPLRFGVVGCAGIAVGSVIPGIKQSATSVVSAIASRDLRKAQETAEKLEIPKAYGSYEELLADPNLDAVYIPLPNHLHMEWSIRAMEAGKHVLCEKPLALNAGEAARMLEVSRSTGKHLAEAFMYRYHPRYDRIKDIIASGEIGEVRGIHGTFTFNNHADKNNVRYRKDWGGGSIYDVGCYPISAARLILGSEPEAATVHALISPEHDHVDMMASGIIEFDNSVGLTFDCGMWAAFRNTLEIVGTNGRIEVPSAFIGDPNFYVHTNEGKREEKQETFNTYALQADHFARTVWGEESARFGPDDAVANMKVIDACLESAYTHQRIRI</sequence>
<dbReference type="GO" id="GO:0000166">
    <property type="term" value="F:nucleotide binding"/>
    <property type="evidence" value="ECO:0007669"/>
    <property type="project" value="InterPro"/>
</dbReference>
<feature type="domain" description="Gfo/Idh/MocA-like oxidoreductase N-terminal" evidence="3">
    <location>
        <begin position="6"/>
        <end position="123"/>
    </location>
</feature>
<dbReference type="STRING" id="1324314.BVG16_19915"/>
<evidence type="ECO:0000256" key="2">
    <source>
        <dbReference type="ARBA" id="ARBA00023002"/>
    </source>
</evidence>
<dbReference type="InterPro" id="IPR000683">
    <property type="entry name" value="Gfo/Idh/MocA-like_OxRdtase_N"/>
</dbReference>
<dbReference type="InterPro" id="IPR050984">
    <property type="entry name" value="Gfo/Idh/MocA_domain"/>
</dbReference>